<keyword evidence="1" id="KW-0805">Transcription regulation</keyword>
<keyword evidence="3" id="KW-0804">Transcription</keyword>
<dbReference type="PANTHER" id="PTHR30146:SF109">
    <property type="entry name" value="HTH-TYPE TRANSCRIPTIONAL REGULATOR GALS"/>
    <property type="match status" value="1"/>
</dbReference>
<dbReference type="CDD" id="cd01392">
    <property type="entry name" value="HTH_LacI"/>
    <property type="match status" value="1"/>
</dbReference>
<comment type="caution">
    <text evidence="5">The sequence shown here is derived from an EMBL/GenBank/DDBJ whole genome shotgun (WGS) entry which is preliminary data.</text>
</comment>
<protein>
    <submittedName>
        <fullName evidence="5">LacI family transcriptional regulator</fullName>
    </submittedName>
</protein>
<dbReference type="PROSITE" id="PS50932">
    <property type="entry name" value="HTH_LACI_2"/>
    <property type="match status" value="1"/>
</dbReference>
<gene>
    <name evidence="5" type="ORF">EDC03_0851</name>
</gene>
<evidence type="ECO:0000313" key="5">
    <source>
        <dbReference type="EMBL" id="ROP44725.1"/>
    </source>
</evidence>
<dbReference type="EMBL" id="RJKN01000002">
    <property type="protein sequence ID" value="ROP44725.1"/>
    <property type="molecule type" value="Genomic_DNA"/>
</dbReference>
<organism evidence="5 6">
    <name type="scientific">Pseudokineococcus lusitanus</name>
    <dbReference type="NCBI Taxonomy" id="763993"/>
    <lineage>
        <taxon>Bacteria</taxon>
        <taxon>Bacillati</taxon>
        <taxon>Actinomycetota</taxon>
        <taxon>Actinomycetes</taxon>
        <taxon>Kineosporiales</taxon>
        <taxon>Kineosporiaceae</taxon>
        <taxon>Pseudokineococcus</taxon>
    </lineage>
</organism>
<keyword evidence="2" id="KW-0238">DNA-binding</keyword>
<dbReference type="SMART" id="SM00354">
    <property type="entry name" value="HTH_LACI"/>
    <property type="match status" value="1"/>
</dbReference>
<dbReference type="GO" id="GO:0000976">
    <property type="term" value="F:transcription cis-regulatory region binding"/>
    <property type="evidence" value="ECO:0007669"/>
    <property type="project" value="TreeGrafter"/>
</dbReference>
<dbReference type="InterPro" id="IPR001761">
    <property type="entry name" value="Peripla_BP/Lac1_sug-bd_dom"/>
</dbReference>
<dbReference type="Pfam" id="PF00356">
    <property type="entry name" value="LacI"/>
    <property type="match status" value="1"/>
</dbReference>
<dbReference type="InterPro" id="IPR010982">
    <property type="entry name" value="Lambda_DNA-bd_dom_sf"/>
</dbReference>
<feature type="domain" description="HTH lacI-type" evidence="4">
    <location>
        <begin position="2"/>
        <end position="56"/>
    </location>
</feature>
<evidence type="ECO:0000256" key="3">
    <source>
        <dbReference type="ARBA" id="ARBA00023163"/>
    </source>
</evidence>
<dbReference type="InParanoid" id="A0A3N1HQG4"/>
<evidence type="ECO:0000259" key="4">
    <source>
        <dbReference type="PROSITE" id="PS50932"/>
    </source>
</evidence>
<dbReference type="InterPro" id="IPR000843">
    <property type="entry name" value="HTH_LacI"/>
</dbReference>
<dbReference type="GO" id="GO:0003700">
    <property type="term" value="F:DNA-binding transcription factor activity"/>
    <property type="evidence" value="ECO:0007669"/>
    <property type="project" value="TreeGrafter"/>
</dbReference>
<dbReference type="AlphaFoldDB" id="A0A3N1HQG4"/>
<dbReference type="Pfam" id="PF00532">
    <property type="entry name" value="Peripla_BP_1"/>
    <property type="match status" value="1"/>
</dbReference>
<dbReference type="OrthoDB" id="59108at2"/>
<accession>A0A3N1HQG4</accession>
<evidence type="ECO:0000256" key="2">
    <source>
        <dbReference type="ARBA" id="ARBA00023125"/>
    </source>
</evidence>
<dbReference type="SUPFAM" id="SSF47413">
    <property type="entry name" value="lambda repressor-like DNA-binding domains"/>
    <property type="match status" value="1"/>
</dbReference>
<dbReference type="Gene3D" id="1.10.260.40">
    <property type="entry name" value="lambda repressor-like DNA-binding domains"/>
    <property type="match status" value="1"/>
</dbReference>
<dbReference type="CDD" id="cd06267">
    <property type="entry name" value="PBP1_LacI_sugar_binding-like"/>
    <property type="match status" value="1"/>
</dbReference>
<reference evidence="5 6" key="1">
    <citation type="journal article" date="2015" name="Stand. Genomic Sci.">
        <title>Genomic Encyclopedia of Bacterial and Archaeal Type Strains, Phase III: the genomes of soil and plant-associated and newly described type strains.</title>
        <authorList>
            <person name="Whitman W.B."/>
            <person name="Woyke T."/>
            <person name="Klenk H.P."/>
            <person name="Zhou Y."/>
            <person name="Lilburn T.G."/>
            <person name="Beck B.J."/>
            <person name="De Vos P."/>
            <person name="Vandamme P."/>
            <person name="Eisen J.A."/>
            <person name="Garrity G."/>
            <person name="Hugenholtz P."/>
            <person name="Kyrpides N.C."/>
        </authorList>
    </citation>
    <scope>NUCLEOTIDE SEQUENCE [LARGE SCALE GENOMIC DNA]</scope>
    <source>
        <strain evidence="5 6">CECT 7306</strain>
    </source>
</reference>
<proteinExistence type="predicted"/>
<dbReference type="Gene3D" id="3.40.50.2300">
    <property type="match status" value="2"/>
</dbReference>
<dbReference type="InterPro" id="IPR028082">
    <property type="entry name" value="Peripla_BP_I"/>
</dbReference>
<sequence length="360" mass="38116">MATMREVALRAGVSVKTVSRVFNDDPHVLPDTRRRVQEALAGLNYTPNSLARTFRDGRAPVVGVAVPSISDPFFAAIAGGVEEVASRHDMSVVVTSLGEDGDRERELVESLLQRQVGALVMTPVAADQSYLARWAARTPVVVVDRPARGVDVDCFVEDDLGGARAATAHLLARGHRRVAFAGDRESVPTTANRLAGYRAALEEAGLEVDPRLVQLGASDPDGAAAAARRLAALDPAPTALFSSDARTTMVLVPALASRRMAVTGFGDFPMASMLSPALTVVDQDPAALGRRAAERAMRRLDGSVEGAGEHVVLPVRLLERSSCRPPDRLLELFPWTVPAGAERVVWSSAPSGAPTAPARG</sequence>
<dbReference type="SUPFAM" id="SSF53822">
    <property type="entry name" value="Periplasmic binding protein-like I"/>
    <property type="match status" value="1"/>
</dbReference>
<dbReference type="Proteomes" id="UP000276232">
    <property type="component" value="Unassembled WGS sequence"/>
</dbReference>
<evidence type="ECO:0000256" key="1">
    <source>
        <dbReference type="ARBA" id="ARBA00023015"/>
    </source>
</evidence>
<name>A0A3N1HQG4_9ACTN</name>
<dbReference type="PANTHER" id="PTHR30146">
    <property type="entry name" value="LACI-RELATED TRANSCRIPTIONAL REPRESSOR"/>
    <property type="match status" value="1"/>
</dbReference>
<evidence type="ECO:0000313" key="6">
    <source>
        <dbReference type="Proteomes" id="UP000276232"/>
    </source>
</evidence>
<keyword evidence="6" id="KW-1185">Reference proteome</keyword>